<evidence type="ECO:0000256" key="1">
    <source>
        <dbReference type="SAM" id="MobiDB-lite"/>
    </source>
</evidence>
<dbReference type="AlphaFoldDB" id="A0A5N5NUJ6"/>
<protein>
    <submittedName>
        <fullName evidence="2">Uncharacterized protein</fullName>
    </submittedName>
</protein>
<reference evidence="2 3" key="1">
    <citation type="submission" date="2019-06" db="EMBL/GenBank/DDBJ databases">
        <title>A chromosome-scale genome assembly of the striped catfish, Pangasianodon hypophthalmus.</title>
        <authorList>
            <person name="Wen M."/>
            <person name="Zahm M."/>
            <person name="Roques C."/>
            <person name="Cabau C."/>
            <person name="Klopp C."/>
            <person name="Donnadieu C."/>
            <person name="Jouanno E."/>
            <person name="Avarre J.-C."/>
            <person name="Campet M."/>
            <person name="Ha T.T.T."/>
            <person name="Dugue R."/>
            <person name="Lampietro C."/>
            <person name="Louis A."/>
            <person name="Herpin A."/>
            <person name="Echchiki A."/>
            <person name="Berthelot C."/>
            <person name="Parey E."/>
            <person name="Roest-Crollius H."/>
            <person name="Braasch I."/>
            <person name="Postlethwait J."/>
            <person name="Bobe J."/>
            <person name="Montfort J."/>
            <person name="Bouchez O."/>
            <person name="Begum T."/>
            <person name="Schartl M."/>
            <person name="Guiguen Y."/>
        </authorList>
    </citation>
    <scope>NUCLEOTIDE SEQUENCE [LARGE SCALE GENOMIC DNA]</scope>
    <source>
        <strain evidence="2 3">Indonesia</strain>
        <tissue evidence="2">Blood</tissue>
    </source>
</reference>
<sequence length="82" mass="9099">MDFSAGHLNPRSLGHNHSIQRPIATVVPQPRTILQTTQVEDIPIISDDESSTSDVSNAKDDGNIEQEEEKKKKITSEKSIMN</sequence>
<proteinExistence type="predicted"/>
<dbReference type="Proteomes" id="UP000327468">
    <property type="component" value="Chromosome 7"/>
</dbReference>
<organism evidence="2 3">
    <name type="scientific">Pangasianodon hypophthalmus</name>
    <name type="common">Striped catfish</name>
    <name type="synonym">Helicophagus hypophthalmus</name>
    <dbReference type="NCBI Taxonomy" id="310915"/>
    <lineage>
        <taxon>Eukaryota</taxon>
        <taxon>Metazoa</taxon>
        <taxon>Chordata</taxon>
        <taxon>Craniata</taxon>
        <taxon>Vertebrata</taxon>
        <taxon>Euteleostomi</taxon>
        <taxon>Actinopterygii</taxon>
        <taxon>Neopterygii</taxon>
        <taxon>Teleostei</taxon>
        <taxon>Ostariophysi</taxon>
        <taxon>Siluriformes</taxon>
        <taxon>Pangasiidae</taxon>
        <taxon>Pangasianodon</taxon>
    </lineage>
</organism>
<accession>A0A5N5NUJ6</accession>
<keyword evidence="3" id="KW-1185">Reference proteome</keyword>
<dbReference type="EMBL" id="VFJC01000008">
    <property type="protein sequence ID" value="KAB5571130.1"/>
    <property type="molecule type" value="Genomic_DNA"/>
</dbReference>
<evidence type="ECO:0000313" key="2">
    <source>
        <dbReference type="EMBL" id="KAB5571130.1"/>
    </source>
</evidence>
<gene>
    <name evidence="2" type="ORF">PHYPO_G00221460</name>
</gene>
<evidence type="ECO:0000313" key="3">
    <source>
        <dbReference type="Proteomes" id="UP000327468"/>
    </source>
</evidence>
<feature type="region of interest" description="Disordered" evidence="1">
    <location>
        <begin position="37"/>
        <end position="82"/>
    </location>
</feature>
<feature type="region of interest" description="Disordered" evidence="1">
    <location>
        <begin position="1"/>
        <end position="25"/>
    </location>
</feature>
<feature type="compositionally biased region" description="Basic and acidic residues" evidence="1">
    <location>
        <begin position="57"/>
        <end position="76"/>
    </location>
</feature>
<comment type="caution">
    <text evidence="2">The sequence shown here is derived from an EMBL/GenBank/DDBJ whole genome shotgun (WGS) entry which is preliminary data.</text>
</comment>
<name>A0A5N5NUJ6_PANHP</name>